<accession>U5N8V9</accession>
<dbReference type="AlphaFoldDB" id="U5N8V9"/>
<feature type="domain" description="Methyltransferase type 11" evidence="1">
    <location>
        <begin position="2"/>
        <end position="42"/>
    </location>
</feature>
<dbReference type="CDD" id="cd02440">
    <property type="entry name" value="AdoMet_MTases"/>
    <property type="match status" value="1"/>
</dbReference>
<evidence type="ECO:0000313" key="3">
    <source>
        <dbReference type="Proteomes" id="UP000017184"/>
    </source>
</evidence>
<dbReference type="InterPro" id="IPR013216">
    <property type="entry name" value="Methyltransf_11"/>
</dbReference>
<dbReference type="HOGENOM" id="CLU_2218295_0_0_4"/>
<sequence length="106" mass="12259">MPESDASFDAILCSEVLEHVPEPTHALDEFARLLKPGGCLILTAPFASNVHMAPYHFCSGFSKYWYQHHREQRRFRIESLVAHGDWYALLRQEISRLGSMERQRGN</sequence>
<keyword evidence="2" id="KW-0808">Transferase</keyword>
<keyword evidence="2" id="KW-0489">Methyltransferase</keyword>
<name>U5N8V9_9BURK</name>
<evidence type="ECO:0000259" key="1">
    <source>
        <dbReference type="Pfam" id="PF08241"/>
    </source>
</evidence>
<keyword evidence="3" id="KW-1185">Reference proteome</keyword>
<gene>
    <name evidence="2" type="ORF">Cenrod_0510</name>
</gene>
<dbReference type="SUPFAM" id="SSF53335">
    <property type="entry name" value="S-adenosyl-L-methionine-dependent methyltransferases"/>
    <property type="match status" value="1"/>
</dbReference>
<reference evidence="2 3" key="1">
    <citation type="journal article" date="2013" name="Genome Biol.">
        <title>Genomic analysis reveals key aspects of prokaryotic symbiosis in the phototrophic consortium "Chlorochromatium aggregatum".</title>
        <authorList>
            <person name="Liu Z."/>
            <person name="Muller J."/>
            <person name="Li T."/>
            <person name="Alvey R.M."/>
            <person name="Vogl K."/>
            <person name="Frigaard N.U."/>
            <person name="Rockwell N.C."/>
            <person name="Boyd E.S."/>
            <person name="Tomsho L.P."/>
            <person name="Schuster S.C."/>
            <person name="Henke P."/>
            <person name="Rohde M."/>
            <person name="Overmann J."/>
            <person name="Bryant D.A."/>
        </authorList>
    </citation>
    <scope>NUCLEOTIDE SEQUENCE [LARGE SCALE GENOMIC DNA]</scope>
    <source>
        <strain evidence="2">CR</strain>
    </source>
</reference>
<dbReference type="STRING" id="946483.Cenrod_0510"/>
<dbReference type="Gene3D" id="3.40.50.150">
    <property type="entry name" value="Vaccinia Virus protein VP39"/>
    <property type="match status" value="1"/>
</dbReference>
<organism evidence="2 3">
    <name type="scientific">Candidatus Symbiobacter mobilis CR</name>
    <dbReference type="NCBI Taxonomy" id="946483"/>
    <lineage>
        <taxon>Bacteria</taxon>
        <taxon>Pseudomonadati</taxon>
        <taxon>Pseudomonadota</taxon>
        <taxon>Betaproteobacteria</taxon>
        <taxon>Burkholderiales</taxon>
        <taxon>Comamonadaceae</taxon>
    </lineage>
</organism>
<dbReference type="GO" id="GO:0032259">
    <property type="term" value="P:methylation"/>
    <property type="evidence" value="ECO:0007669"/>
    <property type="project" value="UniProtKB-KW"/>
</dbReference>
<evidence type="ECO:0000313" key="2">
    <source>
        <dbReference type="EMBL" id="AGX86624.1"/>
    </source>
</evidence>
<protein>
    <submittedName>
        <fullName evidence="2">Isoprenoid quinone biosynthesis methyltransferase-like protein</fullName>
    </submittedName>
</protein>
<dbReference type="GO" id="GO:0008757">
    <property type="term" value="F:S-adenosylmethionine-dependent methyltransferase activity"/>
    <property type="evidence" value="ECO:0007669"/>
    <property type="project" value="InterPro"/>
</dbReference>
<dbReference type="InterPro" id="IPR029063">
    <property type="entry name" value="SAM-dependent_MTases_sf"/>
</dbReference>
<dbReference type="KEGG" id="cbx:Cenrod_0510"/>
<dbReference type="eggNOG" id="COG2227">
    <property type="taxonomic scope" value="Bacteria"/>
</dbReference>
<dbReference type="EMBL" id="CP004885">
    <property type="protein sequence ID" value="AGX86624.1"/>
    <property type="molecule type" value="Genomic_DNA"/>
</dbReference>
<dbReference type="Proteomes" id="UP000017184">
    <property type="component" value="Chromosome"/>
</dbReference>
<dbReference type="Pfam" id="PF08241">
    <property type="entry name" value="Methyltransf_11"/>
    <property type="match status" value="1"/>
</dbReference>
<proteinExistence type="predicted"/>